<dbReference type="EMBL" id="FOSG01000001">
    <property type="protein sequence ID" value="SFJ77795.1"/>
    <property type="molecule type" value="Genomic_DNA"/>
</dbReference>
<dbReference type="AlphaFoldDB" id="A0A1I3U4H6"/>
<dbReference type="OrthoDB" id="4233428at2"/>
<protein>
    <submittedName>
        <fullName evidence="1">Uncharacterized protein</fullName>
    </submittedName>
</protein>
<name>A0A1I3U4H6_9ACTN</name>
<evidence type="ECO:0000313" key="2">
    <source>
        <dbReference type="Proteomes" id="UP000198928"/>
    </source>
</evidence>
<gene>
    <name evidence="1" type="ORF">SAMN05192584_101280</name>
</gene>
<dbReference type="Proteomes" id="UP000198928">
    <property type="component" value="Unassembled WGS sequence"/>
</dbReference>
<evidence type="ECO:0000313" key="1">
    <source>
        <dbReference type="EMBL" id="SFJ77795.1"/>
    </source>
</evidence>
<accession>A0A1I3U4H6</accession>
<reference evidence="2" key="1">
    <citation type="submission" date="2016-10" db="EMBL/GenBank/DDBJ databases">
        <authorList>
            <person name="Varghese N."/>
            <person name="Submissions S."/>
        </authorList>
    </citation>
    <scope>NUCLEOTIDE SEQUENCE [LARGE SCALE GENOMIC DNA]</scope>
    <source>
        <strain evidence="2">PL19</strain>
    </source>
</reference>
<proteinExistence type="predicted"/>
<keyword evidence="2" id="KW-1185">Reference proteome</keyword>
<organism evidence="1 2">
    <name type="scientific">Streptomyces pini</name>
    <dbReference type="NCBI Taxonomy" id="1520580"/>
    <lineage>
        <taxon>Bacteria</taxon>
        <taxon>Bacillati</taxon>
        <taxon>Actinomycetota</taxon>
        <taxon>Actinomycetes</taxon>
        <taxon>Kitasatosporales</taxon>
        <taxon>Streptomycetaceae</taxon>
        <taxon>Streptomyces</taxon>
    </lineage>
</organism>
<dbReference type="RefSeq" id="WP_093846855.1">
    <property type="nucleotide sequence ID" value="NZ_FOSG01000001.1"/>
</dbReference>
<sequence>MNPTPTPTLTHPAADLSDLVLGPLELGWLRPTGRVPDVLRAWGHGALGEAPTGLAWDVVRLPTGVAYETVRRLGIPGVAAPVAEATGEWAVYDRSAAPRRDITARAKAAVRERLGARQGLPWSDVPPARGFVFPHLGRRP</sequence>